<name>A0A8K1CSK2_PYTOL</name>
<feature type="compositionally biased region" description="Acidic residues" evidence="1">
    <location>
        <begin position="228"/>
        <end position="249"/>
    </location>
</feature>
<feature type="region of interest" description="Disordered" evidence="1">
    <location>
        <begin position="220"/>
        <end position="255"/>
    </location>
</feature>
<gene>
    <name evidence="3" type="ORF">Poli38472_011158</name>
</gene>
<evidence type="ECO:0000256" key="2">
    <source>
        <dbReference type="SAM" id="SignalP"/>
    </source>
</evidence>
<feature type="signal peptide" evidence="2">
    <location>
        <begin position="1"/>
        <end position="19"/>
    </location>
</feature>
<dbReference type="OrthoDB" id="167011at2759"/>
<comment type="caution">
    <text evidence="3">The sequence shown here is derived from an EMBL/GenBank/DDBJ whole genome shotgun (WGS) entry which is preliminary data.</text>
</comment>
<accession>A0A8K1CSK2</accession>
<reference evidence="3" key="1">
    <citation type="submission" date="2019-03" db="EMBL/GenBank/DDBJ databases">
        <title>Long read genome sequence of the mycoparasitic Pythium oligandrum ATCC 38472 isolated from sugarbeet rhizosphere.</title>
        <authorList>
            <person name="Gaulin E."/>
        </authorList>
    </citation>
    <scope>NUCLEOTIDE SEQUENCE</scope>
    <source>
        <strain evidence="3">ATCC 38472_TT</strain>
    </source>
</reference>
<keyword evidence="2" id="KW-0732">Signal</keyword>
<dbReference type="EMBL" id="SPLM01000004">
    <property type="protein sequence ID" value="TMW67538.1"/>
    <property type="molecule type" value="Genomic_DNA"/>
</dbReference>
<feature type="chain" id="PRO_5035455173" evidence="2">
    <location>
        <begin position="20"/>
        <end position="255"/>
    </location>
</feature>
<keyword evidence="4" id="KW-1185">Reference proteome</keyword>
<evidence type="ECO:0000313" key="4">
    <source>
        <dbReference type="Proteomes" id="UP000794436"/>
    </source>
</evidence>
<evidence type="ECO:0000313" key="3">
    <source>
        <dbReference type="EMBL" id="TMW67538.1"/>
    </source>
</evidence>
<protein>
    <submittedName>
        <fullName evidence="3">Uncharacterized protein</fullName>
    </submittedName>
</protein>
<organism evidence="3 4">
    <name type="scientific">Pythium oligandrum</name>
    <name type="common">Mycoparasitic fungus</name>
    <dbReference type="NCBI Taxonomy" id="41045"/>
    <lineage>
        <taxon>Eukaryota</taxon>
        <taxon>Sar</taxon>
        <taxon>Stramenopiles</taxon>
        <taxon>Oomycota</taxon>
        <taxon>Peronosporomycetes</taxon>
        <taxon>Pythiales</taxon>
        <taxon>Pythiaceae</taxon>
        <taxon>Pythium</taxon>
    </lineage>
</organism>
<dbReference type="AlphaFoldDB" id="A0A8K1CSK2"/>
<dbReference type="Proteomes" id="UP000794436">
    <property type="component" value="Unassembled WGS sequence"/>
</dbReference>
<sequence length="255" mass="26817">MKTFALLVFAATVCAIVSGENVKIRGAMAEPMAADKSVRIASKGLLNQPTTLINKNTVAMDNNVLHDGTAATLTRSVMRAVSAPDSDSSLMTKASAVVAAKGGDASTLSQRIADFVDAAATREAEHEQSVQSETPRGIIILVGTKDLLRQPAAVVNKNAALSDDQIAISRTVFSPSKNDRIALSGNAKVANVVLPASAVRAGQITQKEAEDGQQYRMEFAYRLGQNDDNGDNDDQDDQGDGNDDGGEGEAAERKN</sequence>
<proteinExistence type="predicted"/>
<evidence type="ECO:0000256" key="1">
    <source>
        <dbReference type="SAM" id="MobiDB-lite"/>
    </source>
</evidence>